<dbReference type="Proteomes" id="UP000694404">
    <property type="component" value="Unplaced"/>
</dbReference>
<reference evidence="1" key="1">
    <citation type="submission" date="2025-08" db="UniProtKB">
        <authorList>
            <consortium name="Ensembl"/>
        </authorList>
    </citation>
    <scope>IDENTIFICATION</scope>
</reference>
<evidence type="ECO:0000313" key="2">
    <source>
        <dbReference type="Proteomes" id="UP000694404"/>
    </source>
</evidence>
<name>A0A8C0IP07_CHEAB</name>
<proteinExistence type="predicted"/>
<dbReference type="AlphaFoldDB" id="A0A8C0IP07"/>
<protein>
    <submittedName>
        <fullName evidence="1">Uncharacterized protein</fullName>
    </submittedName>
</protein>
<dbReference type="GeneTree" id="ENSGT00960000191064"/>
<sequence>MNINCASGTDQSRNQETVGFFIVLNVSAPSGLHYECINIYLYMCFYLSECLAQVENIISLGQMKRENMKLQKELVPLYFTQCWIITKLESLTAPMEFLSLISEIRAITSVSTLISTQSNVKT</sequence>
<organism evidence="1 2">
    <name type="scientific">Chelonoidis abingdonii</name>
    <name type="common">Abingdon island giant tortoise</name>
    <name type="synonym">Testudo abingdonii</name>
    <dbReference type="NCBI Taxonomy" id="106734"/>
    <lineage>
        <taxon>Eukaryota</taxon>
        <taxon>Metazoa</taxon>
        <taxon>Chordata</taxon>
        <taxon>Craniata</taxon>
        <taxon>Vertebrata</taxon>
        <taxon>Euteleostomi</taxon>
        <taxon>Archelosauria</taxon>
        <taxon>Testudinata</taxon>
        <taxon>Testudines</taxon>
        <taxon>Cryptodira</taxon>
        <taxon>Durocryptodira</taxon>
        <taxon>Testudinoidea</taxon>
        <taxon>Testudinidae</taxon>
        <taxon>Chelonoidis</taxon>
    </lineage>
</organism>
<keyword evidence="2" id="KW-1185">Reference proteome</keyword>
<accession>A0A8C0IP07</accession>
<reference evidence="1" key="2">
    <citation type="submission" date="2025-09" db="UniProtKB">
        <authorList>
            <consortium name="Ensembl"/>
        </authorList>
    </citation>
    <scope>IDENTIFICATION</scope>
</reference>
<evidence type="ECO:0000313" key="1">
    <source>
        <dbReference type="Ensembl" id="ENSCABP00000008814.1"/>
    </source>
</evidence>
<dbReference type="Ensembl" id="ENSCABT00000009660.1">
    <property type="protein sequence ID" value="ENSCABP00000008814.1"/>
    <property type="gene ID" value="ENSCABG00000006647.1"/>
</dbReference>